<name>A0A8S1HTF3_9PELO</name>
<sequence length="92" mass="9957">MISSPIGSFFTDELSAKSLEVIGELFPTGGSPTDASSTYGLARVSRELCETVQDALNVLDALELSNGHLEIRKCFSEKNTRLDRSHRAGLAQ</sequence>
<gene>
    <name evidence="1" type="ORF">CAUJ_LOCUS15862</name>
</gene>
<reference evidence="1" key="1">
    <citation type="submission" date="2020-10" db="EMBL/GenBank/DDBJ databases">
        <authorList>
            <person name="Kikuchi T."/>
        </authorList>
    </citation>
    <scope>NUCLEOTIDE SEQUENCE</scope>
    <source>
        <strain evidence="1">NKZ352</strain>
    </source>
</reference>
<organism evidence="1 2">
    <name type="scientific">Caenorhabditis auriculariae</name>
    <dbReference type="NCBI Taxonomy" id="2777116"/>
    <lineage>
        <taxon>Eukaryota</taxon>
        <taxon>Metazoa</taxon>
        <taxon>Ecdysozoa</taxon>
        <taxon>Nematoda</taxon>
        <taxon>Chromadorea</taxon>
        <taxon>Rhabditida</taxon>
        <taxon>Rhabditina</taxon>
        <taxon>Rhabditomorpha</taxon>
        <taxon>Rhabditoidea</taxon>
        <taxon>Rhabditidae</taxon>
        <taxon>Peloderinae</taxon>
        <taxon>Caenorhabditis</taxon>
    </lineage>
</organism>
<accession>A0A8S1HTF3</accession>
<keyword evidence="2" id="KW-1185">Reference proteome</keyword>
<dbReference type="OrthoDB" id="47802at2759"/>
<evidence type="ECO:0000313" key="2">
    <source>
        <dbReference type="Proteomes" id="UP000835052"/>
    </source>
</evidence>
<proteinExistence type="predicted"/>
<dbReference type="AlphaFoldDB" id="A0A8S1HTF3"/>
<comment type="caution">
    <text evidence="1">The sequence shown here is derived from an EMBL/GenBank/DDBJ whole genome shotgun (WGS) entry which is preliminary data.</text>
</comment>
<dbReference type="Proteomes" id="UP000835052">
    <property type="component" value="Unassembled WGS sequence"/>
</dbReference>
<dbReference type="EMBL" id="CAJGYM010000220">
    <property type="protein sequence ID" value="CAD6199963.1"/>
    <property type="molecule type" value="Genomic_DNA"/>
</dbReference>
<protein>
    <submittedName>
        <fullName evidence="1">Uncharacterized protein</fullName>
    </submittedName>
</protein>
<evidence type="ECO:0000313" key="1">
    <source>
        <dbReference type="EMBL" id="CAD6199963.1"/>
    </source>
</evidence>